<dbReference type="EMBL" id="JADCNM010000081">
    <property type="protein sequence ID" value="KAG0451085.1"/>
    <property type="molecule type" value="Genomic_DNA"/>
</dbReference>
<comment type="caution">
    <text evidence="1">The sequence shown here is derived from an EMBL/GenBank/DDBJ whole genome shotgun (WGS) entry which is preliminary data.</text>
</comment>
<dbReference type="AlphaFoldDB" id="A0A835PCC4"/>
<dbReference type="Proteomes" id="UP000639772">
    <property type="component" value="Unassembled WGS sequence"/>
</dbReference>
<organism evidence="1 2">
    <name type="scientific">Vanilla planifolia</name>
    <name type="common">Vanilla</name>
    <dbReference type="NCBI Taxonomy" id="51239"/>
    <lineage>
        <taxon>Eukaryota</taxon>
        <taxon>Viridiplantae</taxon>
        <taxon>Streptophyta</taxon>
        <taxon>Embryophyta</taxon>
        <taxon>Tracheophyta</taxon>
        <taxon>Spermatophyta</taxon>
        <taxon>Magnoliopsida</taxon>
        <taxon>Liliopsida</taxon>
        <taxon>Asparagales</taxon>
        <taxon>Orchidaceae</taxon>
        <taxon>Vanilloideae</taxon>
        <taxon>Vanilleae</taxon>
        <taxon>Vanilla</taxon>
    </lineage>
</organism>
<name>A0A835PCC4_VANPL</name>
<accession>A0A835PCC4</accession>
<evidence type="ECO:0000313" key="1">
    <source>
        <dbReference type="EMBL" id="KAG0451085.1"/>
    </source>
</evidence>
<sequence>MEFGISVGDDKGENRPLFEELRDRSAMAAPFSSLHLTKARLPTNLELRNVYNL</sequence>
<proteinExistence type="predicted"/>
<gene>
    <name evidence="1" type="ORF">HPP92_026431</name>
</gene>
<evidence type="ECO:0000313" key="2">
    <source>
        <dbReference type="Proteomes" id="UP000639772"/>
    </source>
</evidence>
<reference evidence="1 2" key="1">
    <citation type="journal article" date="2020" name="Nat. Food">
        <title>A phased Vanilla planifolia genome enables genetic improvement of flavour and production.</title>
        <authorList>
            <person name="Hasing T."/>
            <person name="Tang H."/>
            <person name="Brym M."/>
            <person name="Khazi F."/>
            <person name="Huang T."/>
            <person name="Chambers A.H."/>
        </authorList>
    </citation>
    <scope>NUCLEOTIDE SEQUENCE [LARGE SCALE GENOMIC DNA]</scope>
    <source>
        <tissue evidence="1">Leaf</tissue>
    </source>
</reference>
<protein>
    <submittedName>
        <fullName evidence="1">Uncharacterized protein</fullName>
    </submittedName>
</protein>